<evidence type="ECO:0000256" key="1">
    <source>
        <dbReference type="SAM" id="MobiDB-lite"/>
    </source>
</evidence>
<dbReference type="SMART" id="SM00443">
    <property type="entry name" value="G_patch"/>
    <property type="match status" value="1"/>
</dbReference>
<evidence type="ECO:0000313" key="3">
    <source>
        <dbReference type="RefSeq" id="XP_016468025.1"/>
    </source>
</evidence>
<dbReference type="SUPFAM" id="SSF56672">
    <property type="entry name" value="DNA/RNA polymerases"/>
    <property type="match status" value="1"/>
</dbReference>
<gene>
    <name evidence="3" type="primary">LOC107790588</name>
</gene>
<dbReference type="GO" id="GO:0003676">
    <property type="term" value="F:nucleic acid binding"/>
    <property type="evidence" value="ECO:0007669"/>
    <property type="project" value="InterPro"/>
</dbReference>
<dbReference type="PaxDb" id="4097-A0A1S3ZUC9"/>
<dbReference type="InterPro" id="IPR043502">
    <property type="entry name" value="DNA/RNA_pol_sf"/>
</dbReference>
<organism evidence="3">
    <name type="scientific">Nicotiana tabacum</name>
    <name type="common">Common tobacco</name>
    <dbReference type="NCBI Taxonomy" id="4097"/>
    <lineage>
        <taxon>Eukaryota</taxon>
        <taxon>Viridiplantae</taxon>
        <taxon>Streptophyta</taxon>
        <taxon>Embryophyta</taxon>
        <taxon>Tracheophyta</taxon>
        <taxon>Spermatophyta</taxon>
        <taxon>Magnoliopsida</taxon>
        <taxon>eudicotyledons</taxon>
        <taxon>Gunneridae</taxon>
        <taxon>Pentapetalae</taxon>
        <taxon>asterids</taxon>
        <taxon>lamiids</taxon>
        <taxon>Solanales</taxon>
        <taxon>Solanaceae</taxon>
        <taxon>Nicotianoideae</taxon>
        <taxon>Nicotianeae</taxon>
        <taxon>Nicotiana</taxon>
    </lineage>
</organism>
<feature type="region of interest" description="Disordered" evidence="1">
    <location>
        <begin position="183"/>
        <end position="212"/>
    </location>
</feature>
<dbReference type="OrthoDB" id="1724165at2759"/>
<dbReference type="AlphaFoldDB" id="A0A1S3ZUC9"/>
<name>A0A1S3ZUC9_TOBAC</name>
<dbReference type="RefSeq" id="XP_016468025.1">
    <property type="nucleotide sequence ID" value="XM_016612539.1"/>
</dbReference>
<dbReference type="PANTHER" id="PTHR32108">
    <property type="entry name" value="DNA-DIRECTED RNA POLYMERASE SUBUNIT ALPHA"/>
    <property type="match status" value="1"/>
</dbReference>
<dbReference type="PANTHER" id="PTHR32108:SF9">
    <property type="entry name" value="REVERSE TRANSCRIPTASE RNASE H-LIKE DOMAIN-CONTAINING PROTEIN"/>
    <property type="match status" value="1"/>
</dbReference>
<feature type="compositionally biased region" description="Basic and acidic residues" evidence="1">
    <location>
        <begin position="183"/>
        <end position="209"/>
    </location>
</feature>
<feature type="region of interest" description="Disordered" evidence="1">
    <location>
        <begin position="46"/>
        <end position="95"/>
    </location>
</feature>
<feature type="non-terminal residue" evidence="3">
    <location>
        <position position="749"/>
    </location>
</feature>
<dbReference type="PROSITE" id="PS50174">
    <property type="entry name" value="G_PATCH"/>
    <property type="match status" value="1"/>
</dbReference>
<accession>A0A1S3ZUC9</accession>
<reference evidence="3" key="1">
    <citation type="submission" date="2025-08" db="UniProtKB">
        <authorList>
            <consortium name="RefSeq"/>
        </authorList>
    </citation>
    <scope>IDENTIFICATION</scope>
</reference>
<protein>
    <recommendedName>
        <fullName evidence="2">G-patch domain-containing protein</fullName>
    </recommendedName>
</protein>
<feature type="domain" description="G-patch" evidence="2">
    <location>
        <begin position="571"/>
        <end position="617"/>
    </location>
</feature>
<proteinExistence type="predicted"/>
<evidence type="ECO:0000259" key="2">
    <source>
        <dbReference type="PROSITE" id="PS50174"/>
    </source>
</evidence>
<dbReference type="Gene3D" id="3.10.10.10">
    <property type="entry name" value="HIV Type 1 Reverse Transcriptase, subunit A, domain 1"/>
    <property type="match status" value="1"/>
</dbReference>
<dbReference type="KEGG" id="nta:107790588"/>
<dbReference type="InterPro" id="IPR000467">
    <property type="entry name" value="G_patch_dom"/>
</dbReference>
<feature type="compositionally biased region" description="Polar residues" evidence="1">
    <location>
        <begin position="48"/>
        <end position="70"/>
    </location>
</feature>
<dbReference type="Pfam" id="PF01585">
    <property type="entry name" value="G-patch"/>
    <property type="match status" value="1"/>
</dbReference>
<sequence length="749" mass="85288">MAVSGARKHHTPRSLCLERTSQHYYPHQDVAYAPQSYTVMNAQPYVRPQQQASRKQAPFSRNQPPYQNHYNPRPPQNNFHPREPPKRPNFTPIGEPYSSLLPKLVQIEAEGHDTDDCWTLKRAVENLIEQRKIVLRDEDIPNVTNNPLPVHNNGPVIGMICEDKEFDPALKAIIAILDVEKKPKAAPKQDKGEKKNKTTPPKSEKKVEIETGATPNKDVVLHVPRGRKEKQMTLSPPRRFELNKTTQMYVPKGAYVMWGPINPPRLSEPVVISCAPQKPMTDPTAMPWNYNKSVVTYKGKEISGEVQENNPAEKYFNLEEVNNATGKRFPSKKPMSAEEAEAFFQKMKMVDYEVIDQLQRFPAQVSLLSLLMNSTEHQKVLIKTLNEAYVPVETSVEQLGRMAERFFAINQISFSKNELPPEGATQKKALHLTVKCKRYYVKRVMLDGGSGVDICPLSTLQHMEISTERIRPNNVCVLDMDTFYNFLLGRPWIHAAGAIPSTLHQMVKLEHKDQEIVVHREDEQSIYQDPSVPYLEAREGSEHIVYQAFEFMVADQCEEEKPCPKPFLSNASIMVAKEMIRHGYKPGKGLGKSLQGIAKPITLTASEKFFGVGFLPTPTNPVPHLYRIFVKPKYNEEEEDKAFTAGEIEEICGAMRKILYEAHMVQTGEGSSTAEVLYMGPNAKLHNWKQKQRKFKTDISDQIKEEVTKQLKAGVIRVVRYTIWLANVVPVPKKDGKTRVCVEYRDLNK</sequence>